<dbReference type="PANTHER" id="PTHR43537:SF53">
    <property type="entry name" value="HTH-TYPE TRANSCRIPTIONAL REPRESSOR NANR"/>
    <property type="match status" value="1"/>
</dbReference>
<reference evidence="5 6" key="1">
    <citation type="journal article" date="2016" name="Front. Microbiol.">
        <title>Genomic Resource of Rice Seed Associated Bacteria.</title>
        <authorList>
            <person name="Midha S."/>
            <person name="Bansal K."/>
            <person name="Sharma S."/>
            <person name="Kumar N."/>
            <person name="Patil P.P."/>
            <person name="Chaudhry V."/>
            <person name="Patil P.B."/>
        </authorList>
    </citation>
    <scope>NUCLEOTIDE SEQUENCE [LARGE SCALE GENOMIC DNA]</scope>
    <source>
        <strain evidence="5 6">RSA3</strain>
    </source>
</reference>
<dbReference type="InterPro" id="IPR008920">
    <property type="entry name" value="TF_FadR/GntR_C"/>
</dbReference>
<dbReference type="PANTHER" id="PTHR43537">
    <property type="entry name" value="TRANSCRIPTIONAL REGULATOR, GNTR FAMILY"/>
    <property type="match status" value="1"/>
</dbReference>
<comment type="caution">
    <text evidence="5">The sequence shown here is derived from an EMBL/GenBank/DDBJ whole genome shotgun (WGS) entry which is preliminary data.</text>
</comment>
<evidence type="ECO:0000313" key="6">
    <source>
        <dbReference type="Proteomes" id="UP000072189"/>
    </source>
</evidence>
<dbReference type="GO" id="GO:0003700">
    <property type="term" value="F:DNA-binding transcription factor activity"/>
    <property type="evidence" value="ECO:0007669"/>
    <property type="project" value="InterPro"/>
</dbReference>
<dbReference type="Pfam" id="PF07729">
    <property type="entry name" value="FCD"/>
    <property type="match status" value="1"/>
</dbReference>
<organism evidence="5 6">
    <name type="scientific">Microbacterium testaceum</name>
    <name type="common">Aureobacterium testaceum</name>
    <name type="synonym">Brevibacterium testaceum</name>
    <dbReference type="NCBI Taxonomy" id="2033"/>
    <lineage>
        <taxon>Bacteria</taxon>
        <taxon>Bacillati</taxon>
        <taxon>Actinomycetota</taxon>
        <taxon>Actinomycetes</taxon>
        <taxon>Micrococcales</taxon>
        <taxon>Microbacteriaceae</taxon>
        <taxon>Microbacterium</taxon>
    </lineage>
</organism>
<dbReference type="SMART" id="SM00345">
    <property type="entry name" value="HTH_GNTR"/>
    <property type="match status" value="1"/>
</dbReference>
<dbReference type="RefSeq" id="WP_058614240.1">
    <property type="nucleotide sequence ID" value="NZ_LDRV01000060.1"/>
</dbReference>
<keyword evidence="3" id="KW-0804">Transcription</keyword>
<sequence>MNPETEAVGSPAERAERAYASLRAAVIEGALAPGTKLGEETLAAHYGVSRTLVRTVLARLVADGLVDSPHGRSAEVAHPTIDEARDAFAVRRILEREAAVRVAERWDADIAERLGSHVRAERAAWADRRAAASSRLGGEFHILLARETGNDLLERYMSEVVSRTALILAIYGRDIDQQASIEEHEELLVLLAAGDAERAADLVTHHLGEVERKTLRPAEPGTDPLLSVLSRY</sequence>
<dbReference type="SMART" id="SM00895">
    <property type="entry name" value="FCD"/>
    <property type="match status" value="1"/>
</dbReference>
<evidence type="ECO:0000256" key="2">
    <source>
        <dbReference type="ARBA" id="ARBA00023125"/>
    </source>
</evidence>
<evidence type="ECO:0000313" key="5">
    <source>
        <dbReference type="EMBL" id="KTS11557.1"/>
    </source>
</evidence>
<dbReference type="Gene3D" id="1.10.10.10">
    <property type="entry name" value="Winged helix-like DNA-binding domain superfamily/Winged helix DNA-binding domain"/>
    <property type="match status" value="1"/>
</dbReference>
<dbReference type="GO" id="GO:0003677">
    <property type="term" value="F:DNA binding"/>
    <property type="evidence" value="ECO:0007669"/>
    <property type="project" value="UniProtKB-KW"/>
</dbReference>
<proteinExistence type="predicted"/>
<dbReference type="Pfam" id="PF00392">
    <property type="entry name" value="GntR"/>
    <property type="match status" value="1"/>
</dbReference>
<dbReference type="AlphaFoldDB" id="A0A147F7F6"/>
<feature type="domain" description="HTH gntR-type" evidence="4">
    <location>
        <begin position="12"/>
        <end position="79"/>
    </location>
</feature>
<evidence type="ECO:0000259" key="4">
    <source>
        <dbReference type="PROSITE" id="PS50949"/>
    </source>
</evidence>
<accession>A0A147F7F6</accession>
<dbReference type="PROSITE" id="PS50949">
    <property type="entry name" value="HTH_GNTR"/>
    <property type="match status" value="1"/>
</dbReference>
<protein>
    <recommendedName>
        <fullName evidence="4">HTH gntR-type domain-containing protein</fullName>
    </recommendedName>
</protein>
<dbReference type="InterPro" id="IPR036390">
    <property type="entry name" value="WH_DNA-bd_sf"/>
</dbReference>
<evidence type="ECO:0000256" key="3">
    <source>
        <dbReference type="ARBA" id="ARBA00023163"/>
    </source>
</evidence>
<dbReference type="SUPFAM" id="SSF46785">
    <property type="entry name" value="Winged helix' DNA-binding domain"/>
    <property type="match status" value="1"/>
</dbReference>
<dbReference type="SUPFAM" id="SSF48008">
    <property type="entry name" value="GntR ligand-binding domain-like"/>
    <property type="match status" value="1"/>
</dbReference>
<dbReference type="InterPro" id="IPR011711">
    <property type="entry name" value="GntR_C"/>
</dbReference>
<dbReference type="InterPro" id="IPR036388">
    <property type="entry name" value="WH-like_DNA-bd_sf"/>
</dbReference>
<keyword evidence="2" id="KW-0238">DNA-binding</keyword>
<evidence type="ECO:0000256" key="1">
    <source>
        <dbReference type="ARBA" id="ARBA00023015"/>
    </source>
</evidence>
<gene>
    <name evidence="5" type="ORF">RSA3_09960</name>
</gene>
<dbReference type="EMBL" id="LDRV01000060">
    <property type="protein sequence ID" value="KTS11557.1"/>
    <property type="molecule type" value="Genomic_DNA"/>
</dbReference>
<name>A0A147F7F6_MICTE</name>
<dbReference type="CDD" id="cd07377">
    <property type="entry name" value="WHTH_GntR"/>
    <property type="match status" value="1"/>
</dbReference>
<dbReference type="PATRIC" id="fig|2033.7.peg.2744"/>
<dbReference type="Proteomes" id="UP000072189">
    <property type="component" value="Unassembled WGS sequence"/>
</dbReference>
<keyword evidence="1" id="KW-0805">Transcription regulation</keyword>
<dbReference type="Gene3D" id="1.20.120.530">
    <property type="entry name" value="GntR ligand-binding domain-like"/>
    <property type="match status" value="1"/>
</dbReference>
<dbReference type="InterPro" id="IPR000524">
    <property type="entry name" value="Tscrpt_reg_HTH_GntR"/>
</dbReference>